<dbReference type="InterPro" id="IPR036034">
    <property type="entry name" value="PDZ_sf"/>
</dbReference>
<evidence type="ECO:0000259" key="1">
    <source>
        <dbReference type="Pfam" id="PF17820"/>
    </source>
</evidence>
<feature type="domain" description="PDZ" evidence="1">
    <location>
        <begin position="72"/>
        <end position="113"/>
    </location>
</feature>
<dbReference type="EMBL" id="WIXE01019664">
    <property type="protein sequence ID" value="KAK5969847.1"/>
    <property type="molecule type" value="Genomic_DNA"/>
</dbReference>
<dbReference type="AlphaFoldDB" id="A0AAN8F0K8"/>
<dbReference type="SUPFAM" id="SSF50156">
    <property type="entry name" value="PDZ domain-like"/>
    <property type="match status" value="1"/>
</dbReference>
<evidence type="ECO:0000313" key="3">
    <source>
        <dbReference type="EMBL" id="KAK5969847.1"/>
    </source>
</evidence>
<organism evidence="3 4">
    <name type="scientific">Trichostrongylus colubriformis</name>
    <name type="common">Black scour worm</name>
    <dbReference type="NCBI Taxonomy" id="6319"/>
    <lineage>
        <taxon>Eukaryota</taxon>
        <taxon>Metazoa</taxon>
        <taxon>Ecdysozoa</taxon>
        <taxon>Nematoda</taxon>
        <taxon>Chromadorea</taxon>
        <taxon>Rhabditida</taxon>
        <taxon>Rhabditina</taxon>
        <taxon>Rhabditomorpha</taxon>
        <taxon>Strongyloidea</taxon>
        <taxon>Trichostrongylidae</taxon>
        <taxon>Trichostrongylus</taxon>
    </lineage>
</organism>
<dbReference type="InterPro" id="IPR041489">
    <property type="entry name" value="PDZ_6"/>
</dbReference>
<name>A0AAN8F0K8_TRICO</name>
<evidence type="ECO:0000313" key="2">
    <source>
        <dbReference type="EMBL" id="KAK5969184.1"/>
    </source>
</evidence>
<accession>A0AAN8F0K8</accession>
<gene>
    <name evidence="2" type="ORF">GCK32_005114</name>
    <name evidence="3" type="ORF">GCK32_005225</name>
</gene>
<dbReference type="Proteomes" id="UP001331761">
    <property type="component" value="Unassembled WGS sequence"/>
</dbReference>
<sequence>VTEKGWFIFLGTVTCYSSAMAKKGAGSGPITLLPDIPYKKAEATFRLSKENEMDIGENLMIMSIQQAAWPNCGELIVGDRITKVNGQTVKNKAECVAAIRSALGSDIKVEVLRRQFTKPLTPDRAKKIGLTRLEGFTYFLLTCTKVCFCYYIGGDLFCTSFIST</sequence>
<dbReference type="Gene3D" id="2.30.42.10">
    <property type="match status" value="1"/>
</dbReference>
<reference evidence="3 4" key="1">
    <citation type="submission" date="2019-10" db="EMBL/GenBank/DDBJ databases">
        <title>Assembly and Annotation for the nematode Trichostrongylus colubriformis.</title>
        <authorList>
            <person name="Martin J."/>
        </authorList>
    </citation>
    <scope>NUCLEOTIDE SEQUENCE [LARGE SCALE GENOMIC DNA]</scope>
    <source>
        <strain evidence="3">G859</strain>
        <tissue evidence="3">Whole worm</tissue>
    </source>
</reference>
<evidence type="ECO:0000313" key="4">
    <source>
        <dbReference type="Proteomes" id="UP001331761"/>
    </source>
</evidence>
<comment type="caution">
    <text evidence="3">The sequence shown here is derived from an EMBL/GenBank/DDBJ whole genome shotgun (WGS) entry which is preliminary data.</text>
</comment>
<proteinExistence type="predicted"/>
<feature type="non-terminal residue" evidence="3">
    <location>
        <position position="1"/>
    </location>
</feature>
<dbReference type="EMBL" id="WIXE01020470">
    <property type="protein sequence ID" value="KAK5969184.1"/>
    <property type="molecule type" value="Genomic_DNA"/>
</dbReference>
<keyword evidence="4" id="KW-1185">Reference proteome</keyword>
<dbReference type="Pfam" id="PF17820">
    <property type="entry name" value="PDZ_6"/>
    <property type="match status" value="1"/>
</dbReference>
<protein>
    <recommendedName>
        <fullName evidence="1">PDZ domain-containing protein</fullName>
    </recommendedName>
</protein>